<dbReference type="AlphaFoldDB" id="A0A226E4B5"/>
<dbReference type="SUPFAM" id="SSF57667">
    <property type="entry name" value="beta-beta-alpha zinc fingers"/>
    <property type="match status" value="1"/>
</dbReference>
<sequence>MEQKPTVYTNRKDFLLDMYKYILHAVLEETSDTGAKKTTSNSVIHKLMDFYENLAGPLYEPITVQNATIRHSTSSYECKVCGTILQRQSSISDHVQIKHMFLHPYQCLECQISFNQLTALNKHLQHYHIEIQEDSFFYEGGENMNIQCLKYEKLVETERRTDHTNAICSKKIYYNNYAGAENARNGLLSPNACSYVQQFLNGWTFYPKDVTPIGYPSMNFATATTIKNATRLVADSECDNKFQSSLRRINGCEEIFLESIGACLKHLPKRNQEYFKSKMWMEGKSGDNVKKAKLTDN</sequence>
<gene>
    <name evidence="3" type="ORF">Fcan01_12291</name>
</gene>
<dbReference type="SMART" id="SM00355">
    <property type="entry name" value="ZnF_C2H2"/>
    <property type="match status" value="2"/>
</dbReference>
<name>A0A226E4B5_FOLCA</name>
<dbReference type="Proteomes" id="UP000198287">
    <property type="component" value="Unassembled WGS sequence"/>
</dbReference>
<accession>A0A226E4B5</accession>
<dbReference type="EMBL" id="LNIX01000006">
    <property type="protein sequence ID" value="OXA52433.1"/>
    <property type="molecule type" value="Genomic_DNA"/>
</dbReference>
<evidence type="ECO:0000313" key="4">
    <source>
        <dbReference type="Proteomes" id="UP000198287"/>
    </source>
</evidence>
<organism evidence="3 4">
    <name type="scientific">Folsomia candida</name>
    <name type="common">Springtail</name>
    <dbReference type="NCBI Taxonomy" id="158441"/>
    <lineage>
        <taxon>Eukaryota</taxon>
        <taxon>Metazoa</taxon>
        <taxon>Ecdysozoa</taxon>
        <taxon>Arthropoda</taxon>
        <taxon>Hexapoda</taxon>
        <taxon>Collembola</taxon>
        <taxon>Entomobryomorpha</taxon>
        <taxon>Isotomoidea</taxon>
        <taxon>Isotomidae</taxon>
        <taxon>Proisotominae</taxon>
        <taxon>Folsomia</taxon>
    </lineage>
</organism>
<protein>
    <submittedName>
        <fullName evidence="3">PR domain zinc finger protein 16</fullName>
    </submittedName>
</protein>
<dbReference type="InterPro" id="IPR013087">
    <property type="entry name" value="Znf_C2H2_type"/>
</dbReference>
<keyword evidence="1" id="KW-0863">Zinc-finger</keyword>
<dbReference type="Gene3D" id="3.30.160.60">
    <property type="entry name" value="Classic Zinc Finger"/>
    <property type="match status" value="1"/>
</dbReference>
<comment type="caution">
    <text evidence="3">The sequence shown here is derived from an EMBL/GenBank/DDBJ whole genome shotgun (WGS) entry which is preliminary data.</text>
</comment>
<reference evidence="3 4" key="1">
    <citation type="submission" date="2015-12" db="EMBL/GenBank/DDBJ databases">
        <title>The genome of Folsomia candida.</title>
        <authorList>
            <person name="Faddeeva A."/>
            <person name="Derks M.F."/>
            <person name="Anvar Y."/>
            <person name="Smit S."/>
            <person name="Van Straalen N."/>
            <person name="Roelofs D."/>
        </authorList>
    </citation>
    <scope>NUCLEOTIDE SEQUENCE [LARGE SCALE GENOMIC DNA]</scope>
    <source>
        <strain evidence="3 4">VU population</strain>
        <tissue evidence="3">Whole body</tissue>
    </source>
</reference>
<feature type="domain" description="C2H2-type" evidence="2">
    <location>
        <begin position="105"/>
        <end position="133"/>
    </location>
</feature>
<evidence type="ECO:0000313" key="3">
    <source>
        <dbReference type="EMBL" id="OXA52433.1"/>
    </source>
</evidence>
<dbReference type="Pfam" id="PF00096">
    <property type="entry name" value="zf-C2H2"/>
    <property type="match status" value="1"/>
</dbReference>
<proteinExistence type="predicted"/>
<keyword evidence="1" id="KW-0479">Metal-binding</keyword>
<evidence type="ECO:0000259" key="2">
    <source>
        <dbReference type="PROSITE" id="PS50157"/>
    </source>
</evidence>
<keyword evidence="4" id="KW-1185">Reference proteome</keyword>
<dbReference type="InterPro" id="IPR036236">
    <property type="entry name" value="Znf_C2H2_sf"/>
</dbReference>
<feature type="domain" description="C2H2-type" evidence="2">
    <location>
        <begin position="76"/>
        <end position="104"/>
    </location>
</feature>
<evidence type="ECO:0000256" key="1">
    <source>
        <dbReference type="PROSITE-ProRule" id="PRU00042"/>
    </source>
</evidence>
<dbReference type="GO" id="GO:0008270">
    <property type="term" value="F:zinc ion binding"/>
    <property type="evidence" value="ECO:0007669"/>
    <property type="project" value="UniProtKB-KW"/>
</dbReference>
<dbReference type="PROSITE" id="PS50157">
    <property type="entry name" value="ZINC_FINGER_C2H2_2"/>
    <property type="match status" value="2"/>
</dbReference>
<keyword evidence="1" id="KW-0862">Zinc</keyword>
<dbReference type="PROSITE" id="PS00028">
    <property type="entry name" value="ZINC_FINGER_C2H2_1"/>
    <property type="match status" value="2"/>
</dbReference>